<evidence type="ECO:0000256" key="4">
    <source>
        <dbReference type="ARBA" id="ARBA00022692"/>
    </source>
</evidence>
<keyword evidence="6 7" id="KW-0472">Membrane</keyword>
<dbReference type="PROSITE" id="PS50850">
    <property type="entry name" value="MFS"/>
    <property type="match status" value="1"/>
</dbReference>
<accession>A0A3L7AVB6</accession>
<comment type="caution">
    <text evidence="9">The sequence shown here is derived from an EMBL/GenBank/DDBJ whole genome shotgun (WGS) entry which is preliminary data.</text>
</comment>
<feature type="transmembrane region" description="Helical" evidence="7">
    <location>
        <begin position="245"/>
        <end position="266"/>
    </location>
</feature>
<dbReference type="InterPro" id="IPR011701">
    <property type="entry name" value="MFS"/>
</dbReference>
<feature type="transmembrane region" description="Helical" evidence="7">
    <location>
        <begin position="335"/>
        <end position="357"/>
    </location>
</feature>
<dbReference type="Pfam" id="PF07690">
    <property type="entry name" value="MFS_1"/>
    <property type="match status" value="1"/>
</dbReference>
<dbReference type="InterPro" id="IPR020846">
    <property type="entry name" value="MFS_dom"/>
</dbReference>
<organism evidence="9 10">
    <name type="scientific">Mycetocola lacteus</name>
    <dbReference type="NCBI Taxonomy" id="76637"/>
    <lineage>
        <taxon>Bacteria</taxon>
        <taxon>Bacillati</taxon>
        <taxon>Actinomycetota</taxon>
        <taxon>Actinomycetes</taxon>
        <taxon>Micrococcales</taxon>
        <taxon>Microbacteriaceae</taxon>
        <taxon>Mycetocola</taxon>
    </lineage>
</organism>
<name>A0A3L7AVB6_9MICO</name>
<evidence type="ECO:0000259" key="8">
    <source>
        <dbReference type="PROSITE" id="PS50850"/>
    </source>
</evidence>
<feature type="transmembrane region" description="Helical" evidence="7">
    <location>
        <begin position="363"/>
        <end position="383"/>
    </location>
</feature>
<protein>
    <submittedName>
        <fullName evidence="9">MFS transporter</fullName>
    </submittedName>
</protein>
<feature type="domain" description="Major facilitator superfamily (MFS) profile" evidence="8">
    <location>
        <begin position="1"/>
        <end position="399"/>
    </location>
</feature>
<feature type="transmembrane region" description="Helical" evidence="7">
    <location>
        <begin position="46"/>
        <end position="64"/>
    </location>
</feature>
<dbReference type="RefSeq" id="WP_121688378.1">
    <property type="nucleotide sequence ID" value="NZ_RCUY01000005.1"/>
</dbReference>
<dbReference type="GO" id="GO:0005886">
    <property type="term" value="C:plasma membrane"/>
    <property type="evidence" value="ECO:0007669"/>
    <property type="project" value="UniProtKB-SubCell"/>
</dbReference>
<evidence type="ECO:0000256" key="1">
    <source>
        <dbReference type="ARBA" id="ARBA00004651"/>
    </source>
</evidence>
<gene>
    <name evidence="9" type="ORF">D9V34_08485</name>
</gene>
<reference evidence="9 10" key="1">
    <citation type="submission" date="2018-10" db="EMBL/GenBank/DDBJ databases">
        <authorList>
            <person name="Li J."/>
        </authorList>
    </citation>
    <scope>NUCLEOTIDE SEQUENCE [LARGE SCALE GENOMIC DNA]</scope>
    <source>
        <strain evidence="9 10">JCM 11654</strain>
    </source>
</reference>
<dbReference type="Gene3D" id="1.20.1250.20">
    <property type="entry name" value="MFS general substrate transporter like domains"/>
    <property type="match status" value="1"/>
</dbReference>
<keyword evidence="2" id="KW-0813">Transport</keyword>
<dbReference type="SUPFAM" id="SSF103473">
    <property type="entry name" value="MFS general substrate transporter"/>
    <property type="match status" value="1"/>
</dbReference>
<dbReference type="PANTHER" id="PTHR23517">
    <property type="entry name" value="RESISTANCE PROTEIN MDTM, PUTATIVE-RELATED-RELATED"/>
    <property type="match status" value="1"/>
</dbReference>
<comment type="subcellular location">
    <subcellularLocation>
        <location evidence="1">Cell membrane</location>
        <topology evidence="1">Multi-pass membrane protein</topology>
    </subcellularLocation>
</comment>
<feature type="transmembrane region" description="Helical" evidence="7">
    <location>
        <begin position="138"/>
        <end position="159"/>
    </location>
</feature>
<dbReference type="InterPro" id="IPR036259">
    <property type="entry name" value="MFS_trans_sf"/>
</dbReference>
<sequence>MPTLSSRASFWTAAAVAALALWSSAAPTLAYPLYEAQWGISSADATWIFSAYPAMLIVVLVLFGNLSDYIGRRNTILLGLGAQIIGTLVFAFAPGYAWLIIARLFIGAGVGLALSPASVAMVEFAAPGKKESAGSVTTTATAVGLALSTLVGGALIQYAPLPLHLNFFVLAAVTLVVFVFATALPRHNPAEPAGRWRVRPIAIPRGSRKLFGIGALTISAAYLCGALILPLGAQIAHTLAGSNNALVTGSLMAIFPVMVAAGSLLTRTWHVRSLTFTAGITLIIGLWLFDLTGSVPSLALYFVASALAGLGYGLSFTAGLTILTRFAAPKHRASMVSGGYLIGYVFQGGAAPILGAITTGSGIRTALLVGAISYTLIFLVMMISARRLTTPSPEVAAAA</sequence>
<keyword evidence="3" id="KW-1003">Cell membrane</keyword>
<dbReference type="InterPro" id="IPR050171">
    <property type="entry name" value="MFS_Transporters"/>
</dbReference>
<dbReference type="EMBL" id="RCUY01000005">
    <property type="protein sequence ID" value="RLP83252.1"/>
    <property type="molecule type" value="Genomic_DNA"/>
</dbReference>
<evidence type="ECO:0000256" key="2">
    <source>
        <dbReference type="ARBA" id="ARBA00022448"/>
    </source>
</evidence>
<evidence type="ECO:0000256" key="7">
    <source>
        <dbReference type="SAM" id="Phobius"/>
    </source>
</evidence>
<evidence type="ECO:0000313" key="9">
    <source>
        <dbReference type="EMBL" id="RLP83252.1"/>
    </source>
</evidence>
<evidence type="ECO:0000313" key="10">
    <source>
        <dbReference type="Proteomes" id="UP000269438"/>
    </source>
</evidence>
<feature type="transmembrane region" description="Helical" evidence="7">
    <location>
        <begin position="210"/>
        <end position="233"/>
    </location>
</feature>
<feature type="transmembrane region" description="Helical" evidence="7">
    <location>
        <begin position="273"/>
        <end position="292"/>
    </location>
</feature>
<feature type="transmembrane region" description="Helical" evidence="7">
    <location>
        <begin position="298"/>
        <end position="323"/>
    </location>
</feature>
<feature type="transmembrane region" description="Helical" evidence="7">
    <location>
        <begin position="76"/>
        <end position="98"/>
    </location>
</feature>
<feature type="transmembrane region" description="Helical" evidence="7">
    <location>
        <begin position="165"/>
        <end position="185"/>
    </location>
</feature>
<dbReference type="OrthoDB" id="3177957at2"/>
<dbReference type="Proteomes" id="UP000269438">
    <property type="component" value="Unassembled WGS sequence"/>
</dbReference>
<proteinExistence type="predicted"/>
<evidence type="ECO:0000256" key="6">
    <source>
        <dbReference type="ARBA" id="ARBA00023136"/>
    </source>
</evidence>
<dbReference type="GO" id="GO:0022857">
    <property type="term" value="F:transmembrane transporter activity"/>
    <property type="evidence" value="ECO:0007669"/>
    <property type="project" value="InterPro"/>
</dbReference>
<keyword evidence="5 7" id="KW-1133">Transmembrane helix</keyword>
<dbReference type="AlphaFoldDB" id="A0A3L7AVB6"/>
<evidence type="ECO:0000256" key="5">
    <source>
        <dbReference type="ARBA" id="ARBA00022989"/>
    </source>
</evidence>
<keyword evidence="10" id="KW-1185">Reference proteome</keyword>
<evidence type="ECO:0000256" key="3">
    <source>
        <dbReference type="ARBA" id="ARBA00022475"/>
    </source>
</evidence>
<keyword evidence="4 7" id="KW-0812">Transmembrane</keyword>
<feature type="transmembrane region" description="Helical" evidence="7">
    <location>
        <begin position="104"/>
        <end position="126"/>
    </location>
</feature>
<dbReference type="PANTHER" id="PTHR23517:SF13">
    <property type="entry name" value="MAJOR FACILITATOR SUPERFAMILY MFS_1"/>
    <property type="match status" value="1"/>
</dbReference>